<reference evidence="3" key="2">
    <citation type="submission" date="2021-01" db="UniProtKB">
        <authorList>
            <consortium name="EnsemblMetazoa"/>
        </authorList>
    </citation>
    <scope>IDENTIFICATION</scope>
</reference>
<reference evidence="4" key="1">
    <citation type="submission" date="2015-02" db="EMBL/GenBank/DDBJ databases">
        <title>Genome sequencing for Strongylocentrotus purpuratus.</title>
        <authorList>
            <person name="Murali S."/>
            <person name="Liu Y."/>
            <person name="Vee V."/>
            <person name="English A."/>
            <person name="Wang M."/>
            <person name="Skinner E."/>
            <person name="Han Y."/>
            <person name="Muzny D.M."/>
            <person name="Worley K.C."/>
            <person name="Gibbs R.A."/>
        </authorList>
    </citation>
    <scope>NUCLEOTIDE SEQUENCE</scope>
</reference>
<dbReference type="KEGG" id="spu:585798"/>
<dbReference type="InterPro" id="IPR023561">
    <property type="entry name" value="Carbonic_anhydrase_a-class"/>
</dbReference>
<dbReference type="FunCoup" id="A0A7M7N3C9">
    <property type="interactions" value="207"/>
</dbReference>
<organism evidence="3 4">
    <name type="scientific">Strongylocentrotus purpuratus</name>
    <name type="common">Purple sea urchin</name>
    <dbReference type="NCBI Taxonomy" id="7668"/>
    <lineage>
        <taxon>Eukaryota</taxon>
        <taxon>Metazoa</taxon>
        <taxon>Echinodermata</taxon>
        <taxon>Eleutherozoa</taxon>
        <taxon>Echinozoa</taxon>
        <taxon>Echinoidea</taxon>
        <taxon>Euechinoidea</taxon>
        <taxon>Echinacea</taxon>
        <taxon>Camarodonta</taxon>
        <taxon>Echinidea</taxon>
        <taxon>Strongylocentrotidae</taxon>
        <taxon>Strongylocentrotus</taxon>
    </lineage>
</organism>
<keyword evidence="4" id="KW-1185">Reference proteome</keyword>
<dbReference type="PANTHER" id="PTHR18952">
    <property type="entry name" value="CARBONIC ANHYDRASE"/>
    <property type="match status" value="1"/>
</dbReference>
<name>A0A7M7N3C9_STRPU</name>
<dbReference type="GeneID" id="585798"/>
<dbReference type="GO" id="GO:0004089">
    <property type="term" value="F:carbonate dehydratase activity"/>
    <property type="evidence" value="ECO:0000318"/>
    <property type="project" value="GO_Central"/>
</dbReference>
<dbReference type="InterPro" id="IPR001148">
    <property type="entry name" value="CA_dom"/>
</dbReference>
<proteinExistence type="inferred from homology"/>
<dbReference type="AlphaFoldDB" id="A0A7M7N3C9"/>
<evidence type="ECO:0000313" key="3">
    <source>
        <dbReference type="EnsemblMetazoa" id="XP_030830363"/>
    </source>
</evidence>
<dbReference type="InParanoid" id="A0A7M7N3C9"/>
<dbReference type="Pfam" id="PF00194">
    <property type="entry name" value="Carb_anhydrase"/>
    <property type="match status" value="1"/>
</dbReference>
<feature type="domain" description="Alpha-carbonic anhydrase" evidence="2">
    <location>
        <begin position="1"/>
        <end position="243"/>
    </location>
</feature>
<dbReference type="GO" id="GO:0005886">
    <property type="term" value="C:plasma membrane"/>
    <property type="evidence" value="ECO:0000318"/>
    <property type="project" value="GO_Central"/>
</dbReference>
<comment type="similarity">
    <text evidence="1">Belongs to the alpha-carbonic anhydrase family.</text>
</comment>
<evidence type="ECO:0000256" key="1">
    <source>
        <dbReference type="ARBA" id="ARBA00010718"/>
    </source>
</evidence>
<sequence length="271" mass="30595">MDLVNIGHNVHVDLHDEVTDLYKLSGGGLPTTYTATSFHFHWGSINSQGSEHLFDGTSYPAEMQMIHYDKSKYANISAALAGSQWDAITILVVMIEVGEHNTAFDSVLSHISQVANYSSGNTSLGQGNLPSFPIRNVLPSDLSKFYRYNGSKALPDCNEAIIWTIFTDTISISQAQSPIVRTRPLTSCFGWVEVYKLLFQIFFSDFYLSKEFYISSFEELDTFRTLYGDRDESQNRRQLPPHPTAEWPHNLLQQCSYHLTNEGIVYHGTCT</sequence>
<dbReference type="RefSeq" id="XP_030830363.1">
    <property type="nucleotide sequence ID" value="XM_030974503.1"/>
</dbReference>
<dbReference type="InterPro" id="IPR036398">
    <property type="entry name" value="CA_dom_sf"/>
</dbReference>
<dbReference type="PANTHER" id="PTHR18952:SF278">
    <property type="entry name" value="CARBONIC ANHYDRASE"/>
    <property type="match status" value="1"/>
</dbReference>
<dbReference type="PROSITE" id="PS51144">
    <property type="entry name" value="ALPHA_CA_2"/>
    <property type="match status" value="1"/>
</dbReference>
<protein>
    <recommendedName>
        <fullName evidence="2">Alpha-carbonic anhydrase domain-containing protein</fullName>
    </recommendedName>
</protein>
<dbReference type="SUPFAM" id="SSF51069">
    <property type="entry name" value="Carbonic anhydrase"/>
    <property type="match status" value="1"/>
</dbReference>
<evidence type="ECO:0000259" key="2">
    <source>
        <dbReference type="PROSITE" id="PS51144"/>
    </source>
</evidence>
<dbReference type="OrthoDB" id="429145at2759"/>
<dbReference type="EnsemblMetazoa" id="XM_030974503">
    <property type="protein sequence ID" value="XP_030830363"/>
    <property type="gene ID" value="LOC585798"/>
</dbReference>
<dbReference type="SMART" id="SM01057">
    <property type="entry name" value="Carb_anhydrase"/>
    <property type="match status" value="1"/>
</dbReference>
<dbReference type="Proteomes" id="UP000007110">
    <property type="component" value="Unassembled WGS sequence"/>
</dbReference>
<evidence type="ECO:0000313" key="4">
    <source>
        <dbReference type="Proteomes" id="UP000007110"/>
    </source>
</evidence>
<dbReference type="GO" id="GO:0008270">
    <property type="term" value="F:zinc ion binding"/>
    <property type="evidence" value="ECO:0007669"/>
    <property type="project" value="InterPro"/>
</dbReference>
<accession>A0A7M7N3C9</accession>
<dbReference type="Gene3D" id="3.10.200.10">
    <property type="entry name" value="Alpha carbonic anhydrase"/>
    <property type="match status" value="1"/>
</dbReference>